<comment type="subcellular location">
    <subcellularLocation>
        <location evidence="1">Membrane</location>
    </subcellularLocation>
</comment>
<organism evidence="8 9">
    <name type="scientific">Rotaria sordida</name>
    <dbReference type="NCBI Taxonomy" id="392033"/>
    <lineage>
        <taxon>Eukaryota</taxon>
        <taxon>Metazoa</taxon>
        <taxon>Spiralia</taxon>
        <taxon>Gnathifera</taxon>
        <taxon>Rotifera</taxon>
        <taxon>Eurotatoria</taxon>
        <taxon>Bdelloidea</taxon>
        <taxon>Philodinida</taxon>
        <taxon>Philodinidae</taxon>
        <taxon>Rotaria</taxon>
    </lineage>
</organism>
<keyword evidence="2 5" id="KW-0812">Transmembrane</keyword>
<feature type="transmembrane region" description="Helical" evidence="5">
    <location>
        <begin position="210"/>
        <end position="232"/>
    </location>
</feature>
<evidence type="ECO:0000313" key="8">
    <source>
        <dbReference type="EMBL" id="CAF1673220.1"/>
    </source>
</evidence>
<dbReference type="Proteomes" id="UP000663854">
    <property type="component" value="Unassembled WGS sequence"/>
</dbReference>
<dbReference type="PROSITE" id="PS50262">
    <property type="entry name" value="G_PROTEIN_RECEP_F1_2"/>
    <property type="match status" value="1"/>
</dbReference>
<evidence type="ECO:0000313" key="9">
    <source>
        <dbReference type="Proteomes" id="UP000663870"/>
    </source>
</evidence>
<keyword evidence="3 5" id="KW-1133">Transmembrane helix</keyword>
<protein>
    <recommendedName>
        <fullName evidence="6">G-protein coupled receptors family 1 profile domain-containing protein</fullName>
    </recommendedName>
</protein>
<dbReference type="InterPro" id="IPR017452">
    <property type="entry name" value="GPCR_Rhodpsn_7TM"/>
</dbReference>
<evidence type="ECO:0000256" key="4">
    <source>
        <dbReference type="ARBA" id="ARBA00023136"/>
    </source>
</evidence>
<dbReference type="InterPro" id="IPR000276">
    <property type="entry name" value="GPCR_Rhodpsn"/>
</dbReference>
<feature type="non-terminal residue" evidence="8">
    <location>
        <position position="1"/>
    </location>
</feature>
<keyword evidence="4 5" id="KW-0472">Membrane</keyword>
<feature type="transmembrane region" description="Helical" evidence="5">
    <location>
        <begin position="261"/>
        <end position="281"/>
    </location>
</feature>
<evidence type="ECO:0000256" key="2">
    <source>
        <dbReference type="ARBA" id="ARBA00022692"/>
    </source>
</evidence>
<dbReference type="Gene3D" id="1.20.1070.10">
    <property type="entry name" value="Rhodopsin 7-helix transmembrane proteins"/>
    <property type="match status" value="1"/>
</dbReference>
<dbReference type="GO" id="GO:0016020">
    <property type="term" value="C:membrane"/>
    <property type="evidence" value="ECO:0007669"/>
    <property type="project" value="UniProtKB-SubCell"/>
</dbReference>
<dbReference type="EMBL" id="CAJNOL010015870">
    <property type="protein sequence ID" value="CAF1673220.1"/>
    <property type="molecule type" value="Genomic_DNA"/>
</dbReference>
<sequence>YGIRCQFSSDKFGFSLDGILGYYIQPNIDVVHQSSMVKISLTLTIVFITIGYINGILSFITFNNKKICEVGCGLYLLTSSITTLLTTTMFGLKFSILLLGQMKIITNRLFLYIQCLSIDFLLRVFLNMDQWLNACIAVERAVVTINAIGFQKKRSKKIAKIVIIILSIFIISTCIYDPFYRRLMDDAIDDDSRIWCITSYSSNLQKFNTFIHAFHFCAPFAINLISTLILILKTSRQQAKTRNKTKYIAIIIEQIQVHKHILIAPFVIVILGIPRLVMGFASKCMNSNNDATLYLIGYFVSFIPPMLTFIIFVMPSKFYKEQLGKVWANIKIKINRNFASF</sequence>
<feature type="transmembrane region" description="Helical" evidence="5">
    <location>
        <begin position="293"/>
        <end position="313"/>
    </location>
</feature>
<evidence type="ECO:0000256" key="3">
    <source>
        <dbReference type="ARBA" id="ARBA00022989"/>
    </source>
</evidence>
<evidence type="ECO:0000313" key="7">
    <source>
        <dbReference type="EMBL" id="CAF1550899.1"/>
    </source>
</evidence>
<feature type="domain" description="G-protein coupled receptors family 1 profile" evidence="6">
    <location>
        <begin position="53"/>
        <end position="312"/>
    </location>
</feature>
<dbReference type="EMBL" id="CAJNOH010013984">
    <property type="protein sequence ID" value="CAF1550899.1"/>
    <property type="molecule type" value="Genomic_DNA"/>
</dbReference>
<dbReference type="Proteomes" id="UP000663870">
    <property type="component" value="Unassembled WGS sequence"/>
</dbReference>
<evidence type="ECO:0000259" key="6">
    <source>
        <dbReference type="PROSITE" id="PS50262"/>
    </source>
</evidence>
<proteinExistence type="predicted"/>
<feature type="transmembrane region" description="Helical" evidence="5">
    <location>
        <begin position="74"/>
        <end position="97"/>
    </location>
</feature>
<evidence type="ECO:0000256" key="1">
    <source>
        <dbReference type="ARBA" id="ARBA00004370"/>
    </source>
</evidence>
<dbReference type="AlphaFoldDB" id="A0A816GGA1"/>
<reference evidence="8" key="1">
    <citation type="submission" date="2021-02" db="EMBL/GenBank/DDBJ databases">
        <authorList>
            <person name="Nowell W R."/>
        </authorList>
    </citation>
    <scope>NUCLEOTIDE SEQUENCE</scope>
</reference>
<feature type="transmembrane region" description="Helical" evidence="5">
    <location>
        <begin position="41"/>
        <end position="62"/>
    </location>
</feature>
<feature type="transmembrane region" description="Helical" evidence="5">
    <location>
        <begin position="161"/>
        <end position="179"/>
    </location>
</feature>
<comment type="caution">
    <text evidence="8">The sequence shown here is derived from an EMBL/GenBank/DDBJ whole genome shotgun (WGS) entry which is preliminary data.</text>
</comment>
<name>A0A816GGA1_9BILA</name>
<evidence type="ECO:0000256" key="5">
    <source>
        <dbReference type="SAM" id="Phobius"/>
    </source>
</evidence>
<dbReference type="SUPFAM" id="SSF81321">
    <property type="entry name" value="Family A G protein-coupled receptor-like"/>
    <property type="match status" value="1"/>
</dbReference>
<keyword evidence="9" id="KW-1185">Reference proteome</keyword>
<gene>
    <name evidence="8" type="ORF">JXQ802_LOCUS57938</name>
    <name evidence="7" type="ORF">PYM288_LOCUS41333</name>
</gene>
<dbReference type="GO" id="GO:0004930">
    <property type="term" value="F:G protein-coupled receptor activity"/>
    <property type="evidence" value="ECO:0007669"/>
    <property type="project" value="InterPro"/>
</dbReference>
<dbReference type="Pfam" id="PF00001">
    <property type="entry name" value="7tm_1"/>
    <property type="match status" value="1"/>
</dbReference>
<accession>A0A816GGA1</accession>